<dbReference type="InterPro" id="IPR009716">
    <property type="entry name" value="Ferroportin-1"/>
</dbReference>
<dbReference type="SUPFAM" id="SSF103473">
    <property type="entry name" value="MFS general substrate transporter"/>
    <property type="match status" value="1"/>
</dbReference>
<evidence type="ECO:0000256" key="7">
    <source>
        <dbReference type="RuleBase" id="RU365065"/>
    </source>
</evidence>
<protein>
    <recommendedName>
        <fullName evidence="7">Solute carrier family 40 member</fullName>
    </recommendedName>
</protein>
<dbReference type="PANTHER" id="PTHR11660">
    <property type="entry name" value="SOLUTE CARRIER FAMILY 40 MEMBER"/>
    <property type="match status" value="1"/>
</dbReference>
<sequence length="535" mass="60849">MSKSLLKFYSSCFLSSWGDRLWYFALSIYFVTINKDSLLITALNGLLCNLFAILFGPILGGLVDKHQRIKVVRWALFIQNFSVALNCTLFVLIVVFKNFTENTWNGWFLYFAQASMIILNVISRLASTTAKISIERDWVVVISEQLSQNPEEKSQQLSIINSQVRRIDLSTNIIAPLIAGLVMSFFNLGLFYNGTVLSAVIFAAWNVISYAIEIYLLSSVYKQFPALEKTKIERNIEKKRSNLVRKFRKSLRMLKKGWKVYLHQGDILIPSISFALLFLTVLSFDSITIGYSKAQKLKEFTISILHGLGSISGLLGTIAFPFLHNKLKIRLHLVGIIGNIAQIIFLFGCLAAIFLPGSPFIVFHDWSNMCTNETSNHSQTIWTHFVESNCHEYTSILVLLSCMAFSRFGLWLTDLVINQIFQEKIKEEERGVVGGVQSSINMFFDLVKYLAVIALNDVNQYGYLVIMSVSAVSISFCLYIAYSIKIGCKQEPHLNESKIRKSMIKYSKEADKNENVRESDSFYESENETEKLNNS</sequence>
<dbReference type="Proteomes" id="UP000276133">
    <property type="component" value="Unassembled WGS sequence"/>
</dbReference>
<evidence type="ECO:0000256" key="2">
    <source>
        <dbReference type="ARBA" id="ARBA00006279"/>
    </source>
</evidence>
<dbReference type="STRING" id="10195.A0A3M7S6F6"/>
<keyword evidence="10" id="KW-1185">Reference proteome</keyword>
<comment type="function">
    <text evidence="7">May be involved in iron transport and iron homeostasis.</text>
</comment>
<organism evidence="9 10">
    <name type="scientific">Brachionus plicatilis</name>
    <name type="common">Marine rotifer</name>
    <name type="synonym">Brachionus muelleri</name>
    <dbReference type="NCBI Taxonomy" id="10195"/>
    <lineage>
        <taxon>Eukaryota</taxon>
        <taxon>Metazoa</taxon>
        <taxon>Spiralia</taxon>
        <taxon>Gnathifera</taxon>
        <taxon>Rotifera</taxon>
        <taxon>Eurotatoria</taxon>
        <taxon>Monogononta</taxon>
        <taxon>Pseudotrocha</taxon>
        <taxon>Ploima</taxon>
        <taxon>Brachionidae</taxon>
        <taxon>Brachionus</taxon>
    </lineage>
</organism>
<comment type="caution">
    <text evidence="9">The sequence shown here is derived from an EMBL/GenBank/DDBJ whole genome shotgun (WGS) entry which is preliminary data.</text>
</comment>
<feature type="transmembrane region" description="Helical" evidence="7">
    <location>
        <begin position="38"/>
        <end position="62"/>
    </location>
</feature>
<feature type="transmembrane region" description="Helical" evidence="7">
    <location>
        <begin position="304"/>
        <end position="324"/>
    </location>
</feature>
<feature type="compositionally biased region" description="Basic and acidic residues" evidence="8">
    <location>
        <begin position="510"/>
        <end position="520"/>
    </location>
</feature>
<dbReference type="GO" id="GO:0016020">
    <property type="term" value="C:membrane"/>
    <property type="evidence" value="ECO:0007669"/>
    <property type="project" value="UniProtKB-SubCell"/>
</dbReference>
<feature type="transmembrane region" description="Helical" evidence="7">
    <location>
        <begin position="461"/>
        <end position="482"/>
    </location>
</feature>
<dbReference type="AlphaFoldDB" id="A0A3M7S6F6"/>
<feature type="transmembrane region" description="Helical" evidence="7">
    <location>
        <begin position="198"/>
        <end position="221"/>
    </location>
</feature>
<gene>
    <name evidence="9" type="ORF">BpHYR1_021563</name>
</gene>
<evidence type="ECO:0000313" key="10">
    <source>
        <dbReference type="Proteomes" id="UP000276133"/>
    </source>
</evidence>
<keyword evidence="6 7" id="KW-0472">Membrane</keyword>
<dbReference type="EMBL" id="REGN01001943">
    <property type="protein sequence ID" value="RNA31413.1"/>
    <property type="molecule type" value="Genomic_DNA"/>
</dbReference>
<dbReference type="GO" id="GO:0005381">
    <property type="term" value="F:iron ion transmembrane transporter activity"/>
    <property type="evidence" value="ECO:0007669"/>
    <property type="project" value="UniProtKB-UniRule"/>
</dbReference>
<evidence type="ECO:0000256" key="8">
    <source>
        <dbReference type="SAM" id="MobiDB-lite"/>
    </source>
</evidence>
<keyword evidence="3 7" id="KW-0813">Transport</keyword>
<dbReference type="Gene3D" id="1.20.1250.20">
    <property type="entry name" value="MFS general substrate transporter like domains"/>
    <property type="match status" value="1"/>
</dbReference>
<feature type="transmembrane region" description="Helical" evidence="7">
    <location>
        <begin position="74"/>
        <end position="95"/>
    </location>
</feature>
<name>A0A3M7S6F6_BRAPC</name>
<reference evidence="9 10" key="1">
    <citation type="journal article" date="2018" name="Sci. Rep.">
        <title>Genomic signatures of local adaptation to the degree of environmental predictability in rotifers.</title>
        <authorList>
            <person name="Franch-Gras L."/>
            <person name="Hahn C."/>
            <person name="Garcia-Roger E.M."/>
            <person name="Carmona M.J."/>
            <person name="Serra M."/>
            <person name="Gomez A."/>
        </authorList>
    </citation>
    <scope>NUCLEOTIDE SEQUENCE [LARGE SCALE GENOMIC DNA]</scope>
    <source>
        <strain evidence="9">HYR1</strain>
    </source>
</reference>
<evidence type="ECO:0000256" key="4">
    <source>
        <dbReference type="ARBA" id="ARBA00022692"/>
    </source>
</evidence>
<dbReference type="InterPro" id="IPR036259">
    <property type="entry name" value="MFS_trans_sf"/>
</dbReference>
<dbReference type="OrthoDB" id="648861at2759"/>
<evidence type="ECO:0000256" key="1">
    <source>
        <dbReference type="ARBA" id="ARBA00004141"/>
    </source>
</evidence>
<feature type="transmembrane region" description="Helical" evidence="7">
    <location>
        <begin position="173"/>
        <end position="192"/>
    </location>
</feature>
<evidence type="ECO:0000256" key="5">
    <source>
        <dbReference type="ARBA" id="ARBA00022989"/>
    </source>
</evidence>
<feature type="transmembrane region" description="Helical" evidence="7">
    <location>
        <begin position="331"/>
        <end position="355"/>
    </location>
</feature>
<evidence type="ECO:0000256" key="3">
    <source>
        <dbReference type="ARBA" id="ARBA00022448"/>
    </source>
</evidence>
<dbReference type="Pfam" id="PF06963">
    <property type="entry name" value="FPN1"/>
    <property type="match status" value="1"/>
</dbReference>
<comment type="subcellular location">
    <subcellularLocation>
        <location evidence="1 7">Membrane</location>
        <topology evidence="1 7">Multi-pass membrane protein</topology>
    </subcellularLocation>
</comment>
<keyword evidence="5 7" id="KW-1133">Transmembrane helix</keyword>
<dbReference type="PANTHER" id="PTHR11660:SF57">
    <property type="entry name" value="SOLUTE CARRIER FAMILY 40 MEMBER"/>
    <property type="match status" value="1"/>
</dbReference>
<keyword evidence="7" id="KW-0406">Ion transport</keyword>
<evidence type="ECO:0000313" key="9">
    <source>
        <dbReference type="EMBL" id="RNA31413.1"/>
    </source>
</evidence>
<evidence type="ECO:0000256" key="6">
    <source>
        <dbReference type="ARBA" id="ARBA00023136"/>
    </source>
</evidence>
<feature type="transmembrane region" description="Helical" evidence="7">
    <location>
        <begin position="260"/>
        <end position="284"/>
    </location>
</feature>
<feature type="region of interest" description="Disordered" evidence="8">
    <location>
        <begin position="510"/>
        <end position="535"/>
    </location>
</feature>
<comment type="caution">
    <text evidence="7">Lacks conserved residue(s) required for the propagation of feature annotation.</text>
</comment>
<feature type="transmembrane region" description="Helical" evidence="7">
    <location>
        <begin position="107"/>
        <end position="126"/>
    </location>
</feature>
<keyword evidence="4 7" id="KW-0812">Transmembrane</keyword>
<accession>A0A3M7S6F6</accession>
<proteinExistence type="inferred from homology"/>
<comment type="similarity">
    <text evidence="2 7">Belongs to the ferroportin (FP) (TC 2.A.100) family. SLC40A subfamily.</text>
</comment>